<comment type="catalytic activity">
    <reaction evidence="6 7 8">
        <text>RNA(n) + a ribonucleoside 5'-triphosphate = RNA(n+1) + diphosphate</text>
        <dbReference type="Rhea" id="RHEA:21248"/>
        <dbReference type="Rhea" id="RHEA-COMP:14527"/>
        <dbReference type="Rhea" id="RHEA-COMP:17342"/>
        <dbReference type="ChEBI" id="CHEBI:33019"/>
        <dbReference type="ChEBI" id="CHEBI:61557"/>
        <dbReference type="ChEBI" id="CHEBI:140395"/>
        <dbReference type="EC" id="2.7.7.6"/>
    </reaction>
</comment>
<dbReference type="Pfam" id="PF04983">
    <property type="entry name" value="RNA_pol_Rpb1_3"/>
    <property type="match status" value="1"/>
</dbReference>
<dbReference type="Gene3D" id="2.40.50.100">
    <property type="match status" value="3"/>
</dbReference>
<feature type="domain" description="RNA polymerase N-terminal" evidence="9">
    <location>
        <begin position="237"/>
        <end position="516"/>
    </location>
</feature>
<dbReference type="Pfam" id="PF04998">
    <property type="entry name" value="RNA_pol_Rpb1_5"/>
    <property type="match status" value="1"/>
</dbReference>
<comment type="similarity">
    <text evidence="7 8">Belongs to the RNA polymerase beta' chain family.</text>
</comment>
<dbReference type="Gene3D" id="1.10.274.100">
    <property type="entry name" value="RNA polymerase Rpb1, domain 3"/>
    <property type="match status" value="2"/>
</dbReference>
<dbReference type="Gene3D" id="4.10.860.120">
    <property type="entry name" value="RNA polymerase II, clamp domain"/>
    <property type="match status" value="1"/>
</dbReference>
<accession>A0A840DUM4</accession>
<keyword evidence="3 7" id="KW-0548">Nucleotidyltransferase</keyword>
<dbReference type="InterPro" id="IPR007083">
    <property type="entry name" value="RNA_pol_Rpb1_4"/>
</dbReference>
<dbReference type="Gene3D" id="2.40.40.20">
    <property type="match status" value="1"/>
</dbReference>
<feature type="binding site" evidence="7">
    <location>
        <position position="86"/>
    </location>
    <ligand>
        <name>Zn(2+)</name>
        <dbReference type="ChEBI" id="CHEBI:29105"/>
        <label>1</label>
    </ligand>
</feature>
<dbReference type="InterPro" id="IPR042102">
    <property type="entry name" value="RNA_pol_Rpb1_3_sf"/>
</dbReference>
<feature type="binding site" evidence="7">
    <location>
        <position position="71"/>
    </location>
    <ligand>
        <name>Zn(2+)</name>
        <dbReference type="ChEBI" id="CHEBI:29105"/>
        <label>1</label>
    </ligand>
</feature>
<dbReference type="HAMAP" id="MF_01322">
    <property type="entry name" value="RNApol_bact_RpoC"/>
    <property type="match status" value="1"/>
</dbReference>
<keyword evidence="2 7" id="KW-0808">Transferase</keyword>
<dbReference type="InterPro" id="IPR038120">
    <property type="entry name" value="Rpb1_funnel_sf"/>
</dbReference>
<dbReference type="NCBIfam" id="TIGR02386">
    <property type="entry name" value="rpoC_TIGR"/>
    <property type="match status" value="1"/>
</dbReference>
<dbReference type="Pfam" id="PF05000">
    <property type="entry name" value="RNA_pol_Rpb1_4"/>
    <property type="match status" value="1"/>
</dbReference>
<comment type="cofactor">
    <cofactor evidence="7">
        <name>Zn(2+)</name>
        <dbReference type="ChEBI" id="CHEBI:29105"/>
    </cofactor>
    <text evidence="7">Binds 2 Zn(2+) ions per subunit.</text>
</comment>
<organism evidence="10 11">
    <name type="scientific">Bartonella fuyuanensis</name>
    <dbReference type="NCBI Taxonomy" id="1460968"/>
    <lineage>
        <taxon>Bacteria</taxon>
        <taxon>Pseudomonadati</taxon>
        <taxon>Pseudomonadota</taxon>
        <taxon>Alphaproteobacteria</taxon>
        <taxon>Hyphomicrobiales</taxon>
        <taxon>Bartonellaceae</taxon>
        <taxon>Bartonella</taxon>
    </lineage>
</organism>
<dbReference type="PANTHER" id="PTHR19376">
    <property type="entry name" value="DNA-DIRECTED RNA POLYMERASE"/>
    <property type="match status" value="1"/>
</dbReference>
<evidence type="ECO:0000313" key="10">
    <source>
        <dbReference type="EMBL" id="MBB4076741.1"/>
    </source>
</evidence>
<evidence type="ECO:0000313" key="11">
    <source>
        <dbReference type="Proteomes" id="UP000585970"/>
    </source>
</evidence>
<dbReference type="InterPro" id="IPR045867">
    <property type="entry name" value="DNA-dir_RpoC_beta_prime"/>
</dbReference>
<comment type="function">
    <text evidence="7 8">DNA-dependent RNA polymerase catalyzes the transcription of DNA into RNA using the four ribonucleoside triphosphates as substrates.</text>
</comment>
<dbReference type="GO" id="GO:0003899">
    <property type="term" value="F:DNA-directed RNA polymerase activity"/>
    <property type="evidence" value="ECO:0007669"/>
    <property type="project" value="UniProtKB-UniRule"/>
</dbReference>
<reference evidence="10 11" key="1">
    <citation type="submission" date="2020-08" db="EMBL/GenBank/DDBJ databases">
        <title>Genomic Encyclopedia of Type Strains, Phase IV (KMG-IV): sequencing the most valuable type-strain genomes for metagenomic binning, comparative biology and taxonomic classification.</title>
        <authorList>
            <person name="Goeker M."/>
        </authorList>
    </citation>
    <scope>NUCLEOTIDE SEQUENCE [LARGE SCALE GENOMIC DNA]</scope>
    <source>
        <strain evidence="10 11">DSM 100694</strain>
    </source>
</reference>
<dbReference type="InterPro" id="IPR007080">
    <property type="entry name" value="RNA_pol_Rpb1_1"/>
</dbReference>
<dbReference type="SMART" id="SM00663">
    <property type="entry name" value="RPOLA_N"/>
    <property type="match status" value="1"/>
</dbReference>
<dbReference type="Proteomes" id="UP000585970">
    <property type="component" value="Unassembled WGS sequence"/>
</dbReference>
<keyword evidence="7" id="KW-0460">Magnesium</keyword>
<dbReference type="Gene3D" id="1.10.150.390">
    <property type="match status" value="1"/>
</dbReference>
<name>A0A840DUM4_9HYPH</name>
<dbReference type="Gene3D" id="1.10.132.30">
    <property type="match status" value="1"/>
</dbReference>
<dbReference type="Pfam" id="PF04997">
    <property type="entry name" value="RNA_pol_Rpb1_1"/>
    <property type="match status" value="1"/>
</dbReference>
<comment type="cofactor">
    <cofactor evidence="7">
        <name>Mg(2+)</name>
        <dbReference type="ChEBI" id="CHEBI:18420"/>
    </cofactor>
    <text evidence="7">Binds 1 Mg(2+) ion per subunit.</text>
</comment>
<feature type="binding site" evidence="7">
    <location>
        <position position="466"/>
    </location>
    <ligand>
        <name>Mg(2+)</name>
        <dbReference type="ChEBI" id="CHEBI:18420"/>
    </ligand>
</feature>
<protein>
    <recommendedName>
        <fullName evidence="7">DNA-directed RNA polymerase subunit beta'</fullName>
        <shortName evidence="7">RNAP subunit beta'</shortName>
        <ecNumber evidence="7">2.7.7.6</ecNumber>
    </recommendedName>
    <alternativeName>
        <fullName evidence="7">RNA polymerase subunit beta'</fullName>
    </alternativeName>
    <alternativeName>
        <fullName evidence="7">Transcriptase subunit beta'</fullName>
    </alternativeName>
</protein>
<gene>
    <name evidence="7" type="primary">rpoC</name>
    <name evidence="10" type="ORF">GGR08_001048</name>
</gene>
<dbReference type="InterPro" id="IPR000722">
    <property type="entry name" value="RNA_pol_asu"/>
</dbReference>
<evidence type="ECO:0000256" key="5">
    <source>
        <dbReference type="ARBA" id="ARBA00023163"/>
    </source>
</evidence>
<dbReference type="GO" id="GO:0006351">
    <property type="term" value="P:DNA-templated transcription"/>
    <property type="evidence" value="ECO:0007669"/>
    <property type="project" value="UniProtKB-UniRule"/>
</dbReference>
<dbReference type="GO" id="GO:0000428">
    <property type="term" value="C:DNA-directed RNA polymerase complex"/>
    <property type="evidence" value="ECO:0007669"/>
    <property type="project" value="UniProtKB-KW"/>
</dbReference>
<keyword evidence="4 7" id="KW-0479">Metal-binding</keyword>
<dbReference type="EMBL" id="JACIFE010000010">
    <property type="protein sequence ID" value="MBB4076741.1"/>
    <property type="molecule type" value="Genomic_DNA"/>
</dbReference>
<feature type="binding site" evidence="7">
    <location>
        <position position="462"/>
    </location>
    <ligand>
        <name>Mg(2+)</name>
        <dbReference type="ChEBI" id="CHEBI:18420"/>
    </ligand>
</feature>
<feature type="binding site" evidence="7">
    <location>
        <position position="885"/>
    </location>
    <ligand>
        <name>Zn(2+)</name>
        <dbReference type="ChEBI" id="CHEBI:29105"/>
        <label>2</label>
    </ligand>
</feature>
<sequence>MNHEVMNLFNPQTPAQTFDSIRISIASPEKILSWSYGEIKKPETINYRTFKPERDGLFCARIFGPIKDYECLCGKYKRMKYKGIICEKCGVEVTLSRVRRERMGHIELAAPVAHIWFLKSLPGRISTLLDLTLKDIERVLYFENYIVTEPGLTSLKIHQLLSEEEYMLAIDEFGEDQFTAMIGAEAIYELLAGMELDKIANDLRLELAETTSELKQKKLIKRLKIVENFLESGNKPEWMIMKTIPVIPPDLRPLVPLDGGRFATSDLNDLYRRVINRNNRLKRLIELRAPGIIVRNEKRMVQEAVDALFDNGRRGRVITGANKRPLKSLSDMLKGKQGRFRQNLLGKRVDYSGRSVIVTGPELKLHQCGLPKKMALELFKPFIYARLDAKGYSSTVKQAKKLVEKEHPEVWDILDEVIREHPVLLNRAPTLHRLGIQAFEPILIEGKAIQLHPLVCTAFNADFDGDQMAVHVPLSLEAQLEARVLMMSTNNILHPANGAPIIVPSQDMVLGLYYLSIVSEKEPGEGMAFSDIGELHYALENKVVTLHTKIKGRVKGIDRDGKEVAKLYDTTPGRLIIGELLPRNPDISFDIVNQEMTKKNISKMIDHVYRHCGQKETVIFCDRIMQLGFSYACRAGISFGKDDMVIPDSKSRLVAETEALAKEYEQQYNDGLITQGEKYNKVVDAWGKCTDRVADEMMKRIQAVDFDPKTGRQRPMNSIYMMSHSGARGSANQMRQLAGMRGLMAKPSGEIIETPIISNFKEGLTVNEYFNSTHGARKGLADTALKTANSGYLTRRLVDVAQDAIISAVDCGTAKGLTMQPIVDAGQIVASLGQRILGRTALVDILHPISGEVILEGGAMIEEADVAKIEEAGIQSVQIRSALTCETRLGVCAKCYGRDLARGTPVNQGEAVGVIAAQSIGEPGTQLTMRTFHLGGTAQVVDSSYLEASYEGTVEIRNRNVVRNSEGHLVVMGRNMAILIKDELGKERVVHRVSYGAHIFVDDGDVVKRGQRIAEWDPYTRPILTEVEGYVGFEDMVDGLSVTETADESTGITKRLVIDWRANPRGVDLKPAIIIQANKEGGPIAKLYKGGEARYMMSVDTILSVELGAHVRAGDVIARLPMESAKTKDITGGLPRVAELFEARRPKDHAIIAEVSGTIRFGRGYKNKRRIIIEPHDDTLEAVEYLIPKGKLFHFQEGDQIEKGDYILDGNPAPHDILAIKGVEALASYLVNEIQEVYRLQGVLINDKHIEVIVRQMLQKVEITESGDSGYIPGDNVDRIELDEINDNLIAEGKKPAAGNPILLGITKASLQTPSFISAASFQETTRVLTEAAVSGKIDTLQGLKENVIVGRLIPAGTGGIISQIRRIAAVRDDLIVDEQRKSNDNEVTKAMLTNMTTEVITK</sequence>
<evidence type="ECO:0000256" key="1">
    <source>
        <dbReference type="ARBA" id="ARBA00022478"/>
    </source>
</evidence>
<dbReference type="InterPro" id="IPR006592">
    <property type="entry name" value="RNA_pol_N"/>
</dbReference>
<evidence type="ECO:0000256" key="2">
    <source>
        <dbReference type="ARBA" id="ARBA00022679"/>
    </source>
</evidence>
<dbReference type="InterPro" id="IPR044893">
    <property type="entry name" value="RNA_pol_Rpb1_clamp_domain"/>
</dbReference>
<dbReference type="InterPro" id="IPR007066">
    <property type="entry name" value="RNA_pol_Rpb1_3"/>
</dbReference>
<comment type="subunit">
    <text evidence="7">The RNAP catalytic core consists of 2 alpha, 1 beta, 1 beta' and 1 omega subunit. When a sigma factor is associated with the core the holoenzyme is formed, which can initiate transcription.</text>
</comment>
<evidence type="ECO:0000256" key="6">
    <source>
        <dbReference type="ARBA" id="ARBA00048552"/>
    </source>
</evidence>
<dbReference type="EC" id="2.7.7.6" evidence="7"/>
<evidence type="ECO:0000259" key="9">
    <source>
        <dbReference type="SMART" id="SM00663"/>
    </source>
</evidence>
<dbReference type="Pfam" id="PF00623">
    <property type="entry name" value="RNA_pol_Rpb1_2"/>
    <property type="match status" value="1"/>
</dbReference>
<dbReference type="GO" id="GO:0008270">
    <property type="term" value="F:zinc ion binding"/>
    <property type="evidence" value="ECO:0007669"/>
    <property type="project" value="UniProtKB-UniRule"/>
</dbReference>
<dbReference type="GO" id="GO:0003677">
    <property type="term" value="F:DNA binding"/>
    <property type="evidence" value="ECO:0007669"/>
    <property type="project" value="UniProtKB-UniRule"/>
</dbReference>
<keyword evidence="11" id="KW-1185">Reference proteome</keyword>
<dbReference type="CDD" id="cd02655">
    <property type="entry name" value="RNAP_beta'_C"/>
    <property type="match status" value="1"/>
</dbReference>
<dbReference type="GO" id="GO:0000287">
    <property type="term" value="F:magnesium ion binding"/>
    <property type="evidence" value="ECO:0007669"/>
    <property type="project" value="UniProtKB-UniRule"/>
</dbReference>
<keyword evidence="7" id="KW-0862">Zinc</keyword>
<dbReference type="InterPro" id="IPR012754">
    <property type="entry name" value="DNA-dir_RpoC_beta_prime_bact"/>
</dbReference>
<keyword evidence="5 7" id="KW-0804">Transcription</keyword>
<feature type="binding site" evidence="7">
    <location>
        <position position="73"/>
    </location>
    <ligand>
        <name>Zn(2+)</name>
        <dbReference type="ChEBI" id="CHEBI:29105"/>
        <label>1</label>
    </ligand>
</feature>
<feature type="binding site" evidence="7">
    <location>
        <position position="892"/>
    </location>
    <ligand>
        <name>Zn(2+)</name>
        <dbReference type="ChEBI" id="CHEBI:29105"/>
        <label>2</label>
    </ligand>
</feature>
<dbReference type="SUPFAM" id="SSF64484">
    <property type="entry name" value="beta and beta-prime subunits of DNA dependent RNA-polymerase"/>
    <property type="match status" value="1"/>
</dbReference>
<keyword evidence="1 7" id="KW-0240">DNA-directed RNA polymerase</keyword>
<feature type="binding site" evidence="7">
    <location>
        <position position="811"/>
    </location>
    <ligand>
        <name>Zn(2+)</name>
        <dbReference type="ChEBI" id="CHEBI:29105"/>
        <label>2</label>
    </ligand>
</feature>
<dbReference type="RefSeq" id="WP_183194262.1">
    <property type="nucleotide sequence ID" value="NZ_JACIFE010000010.1"/>
</dbReference>
<dbReference type="Gene3D" id="1.10.1790.20">
    <property type="match status" value="1"/>
</dbReference>
<evidence type="ECO:0000256" key="3">
    <source>
        <dbReference type="ARBA" id="ARBA00022695"/>
    </source>
</evidence>
<feature type="binding site" evidence="7">
    <location>
        <position position="895"/>
    </location>
    <ligand>
        <name>Zn(2+)</name>
        <dbReference type="ChEBI" id="CHEBI:29105"/>
        <label>2</label>
    </ligand>
</feature>
<dbReference type="CDD" id="cd01609">
    <property type="entry name" value="RNAP_beta'_N"/>
    <property type="match status" value="1"/>
</dbReference>
<proteinExistence type="inferred from homology"/>
<feature type="binding site" evidence="7">
    <location>
        <position position="464"/>
    </location>
    <ligand>
        <name>Mg(2+)</name>
        <dbReference type="ChEBI" id="CHEBI:18420"/>
    </ligand>
</feature>
<evidence type="ECO:0000256" key="7">
    <source>
        <dbReference type="HAMAP-Rule" id="MF_01322"/>
    </source>
</evidence>
<comment type="caution">
    <text evidence="10">The sequence shown here is derived from an EMBL/GenBank/DDBJ whole genome shotgun (WGS) entry which is preliminary data.</text>
</comment>
<dbReference type="InterPro" id="IPR007081">
    <property type="entry name" value="RNA_pol_Rpb1_5"/>
</dbReference>
<evidence type="ECO:0000256" key="8">
    <source>
        <dbReference type="RuleBase" id="RU004279"/>
    </source>
</evidence>
<feature type="binding site" evidence="7">
    <location>
        <position position="89"/>
    </location>
    <ligand>
        <name>Zn(2+)</name>
        <dbReference type="ChEBI" id="CHEBI:29105"/>
        <label>1</label>
    </ligand>
</feature>
<dbReference type="PANTHER" id="PTHR19376:SF54">
    <property type="entry name" value="DNA-DIRECTED RNA POLYMERASE SUBUNIT BETA"/>
    <property type="match status" value="1"/>
</dbReference>
<dbReference type="Gene3D" id="1.10.40.90">
    <property type="match status" value="1"/>
</dbReference>
<evidence type="ECO:0000256" key="4">
    <source>
        <dbReference type="ARBA" id="ARBA00022723"/>
    </source>
</evidence>